<sequence>MKKLSTISDTECRVLLRSVPVARIAYLEDGVPAIRPINFTVAGDRIVVWTVPGAHGSAVTGQTVAVQVDRIDPDSHSGWTVLITGPATAISDIDELVAAADIPRRPWVTTPHDQVIGIDIERISGLRLPPAP</sequence>
<keyword evidence="2" id="KW-1185">Reference proteome</keyword>
<accession>Q5YM43</accession>
<evidence type="ECO:0008006" key="3">
    <source>
        <dbReference type="Google" id="ProtNLM"/>
    </source>
</evidence>
<geneLocation type="plasmid" evidence="1 2">
    <name>pNF2</name>
</geneLocation>
<gene>
    <name evidence="1" type="ordered locus">PNF2_620</name>
</gene>
<dbReference type="InterPro" id="IPR012349">
    <property type="entry name" value="Split_barrel_FMN-bd"/>
</dbReference>
<dbReference type="Gene3D" id="2.30.110.10">
    <property type="entry name" value="Electron Transport, Fmn-binding Protein, Chain A"/>
    <property type="match status" value="1"/>
</dbReference>
<keyword evidence="1" id="KW-0614">Plasmid</keyword>
<dbReference type="RefSeq" id="WP_011212428.1">
    <property type="nucleotide sequence ID" value="NC_006363.1"/>
</dbReference>
<protein>
    <recommendedName>
        <fullName evidence="3">Pyridoxamine 5'-phosphate oxidase</fullName>
    </recommendedName>
</protein>
<dbReference type="HOGENOM" id="CLU_127487_1_2_11"/>
<name>Q5YM43_NOCFA</name>
<dbReference type="AlphaFoldDB" id="Q5YM43"/>
<dbReference type="SUPFAM" id="SSF50475">
    <property type="entry name" value="FMN-binding split barrel"/>
    <property type="match status" value="1"/>
</dbReference>
<proteinExistence type="predicted"/>
<dbReference type="GeneID" id="61136428"/>
<dbReference type="Pfam" id="PF12900">
    <property type="entry name" value="Pyridox_ox_2"/>
    <property type="match status" value="1"/>
</dbReference>
<dbReference type="InterPro" id="IPR024747">
    <property type="entry name" value="Pyridox_Oxase-rel"/>
</dbReference>
<evidence type="ECO:0000313" key="1">
    <source>
        <dbReference type="EMBL" id="BAD60748.1"/>
    </source>
</evidence>
<dbReference type="EMBL" id="AP006620">
    <property type="protein sequence ID" value="BAD60748.1"/>
    <property type="molecule type" value="Genomic_DNA"/>
</dbReference>
<dbReference type="OrthoDB" id="156845at2"/>
<organism evidence="1 2">
    <name type="scientific">Nocardia farcinica (strain IFM 10152)</name>
    <dbReference type="NCBI Taxonomy" id="247156"/>
    <lineage>
        <taxon>Bacteria</taxon>
        <taxon>Bacillati</taxon>
        <taxon>Actinomycetota</taxon>
        <taxon>Actinomycetes</taxon>
        <taxon>Mycobacteriales</taxon>
        <taxon>Nocardiaceae</taxon>
        <taxon>Nocardia</taxon>
    </lineage>
</organism>
<dbReference type="KEGG" id="nfa:PNF2_620"/>
<evidence type="ECO:0000313" key="2">
    <source>
        <dbReference type="Proteomes" id="UP000006820"/>
    </source>
</evidence>
<dbReference type="Proteomes" id="UP000006820">
    <property type="component" value="Plasmid pNF2"/>
</dbReference>
<reference evidence="1 2" key="1">
    <citation type="journal article" date="2004" name="Proc. Natl. Acad. Sci. U.S.A.">
        <title>The complete genomic sequence of Nocardia farcinica IFM 10152.</title>
        <authorList>
            <person name="Ishikawa J."/>
            <person name="Yamashita A."/>
            <person name="Mikami Y."/>
            <person name="Hoshino Y."/>
            <person name="Kurita H."/>
            <person name="Hotta K."/>
            <person name="Shiba T."/>
            <person name="Hattori M."/>
        </authorList>
    </citation>
    <scope>NUCLEOTIDE SEQUENCE [LARGE SCALE GENOMIC DNA]</scope>
    <source>
        <strain evidence="1 2">IFM 10152</strain>
        <plasmid evidence="2">Plasmid pNF2</plasmid>
    </source>
</reference>